<evidence type="ECO:0000259" key="1">
    <source>
        <dbReference type="Pfam" id="PF13579"/>
    </source>
</evidence>
<feature type="domain" description="Glycosyltransferase subfamily 4-like N-terminal" evidence="1">
    <location>
        <begin position="26"/>
        <end position="206"/>
    </location>
</feature>
<dbReference type="SUPFAM" id="SSF53756">
    <property type="entry name" value="UDP-Glycosyltransferase/glycogen phosphorylase"/>
    <property type="match status" value="1"/>
</dbReference>
<sequence length="424" mass="46496">MHNRALLIAFHFPPQAASSGIQRSLSFSRHLPASDWEPMVLTANASVYEAQNPSQLASIPPKLLVRRAFALDAKRHMGWRGRYLNASALPDRWISWCMGAVPAGLSLIRAQRPRLIWSTFPIATAHLIGLALHRLTGLPWVADFRDPMLQPAYPTNKAQRRLYAWIEQQTIRRCSKAVFTTQGAMASYRERFPELPPAKFVVIENGYDEDAFGSAPPAARAPAAGRALTLVHSGLLYDTGRDPSAFLDALARLKARGVISAATLRVVLRAPGNSAGVTALIERYGVADIAATAEPVPYREALAEMGAADGLLLFQGTPFNNQIPAKVYEYFRARKPIFGLVDHKGETARVLANAGFDDTAFIDDAAEIAARLERFLERLREDSAHVASLELVERSSRAHRARQLAALFDEVVNGVATQKTSKAA</sequence>
<name>A0A7L9UA23_9BURK</name>
<dbReference type="Proteomes" id="UP000593875">
    <property type="component" value="Chromosome"/>
</dbReference>
<keyword evidence="2" id="KW-0808">Transferase</keyword>
<protein>
    <submittedName>
        <fullName evidence="2">Glycosyltransferase</fullName>
    </submittedName>
</protein>
<reference evidence="2 3" key="1">
    <citation type="submission" date="2020-10" db="EMBL/GenBank/DDBJ databases">
        <title>Genome sequencing of Massilia sp. LPB0304.</title>
        <authorList>
            <person name="Kim J."/>
        </authorList>
    </citation>
    <scope>NUCLEOTIDE SEQUENCE [LARGE SCALE GENOMIC DNA]</scope>
    <source>
        <strain evidence="2 3">LPB0304</strain>
    </source>
</reference>
<accession>A0A7L9UA23</accession>
<evidence type="ECO:0000313" key="3">
    <source>
        <dbReference type="Proteomes" id="UP000593875"/>
    </source>
</evidence>
<organism evidence="2 3">
    <name type="scientific">Massilia litorea</name>
    <dbReference type="NCBI Taxonomy" id="2769491"/>
    <lineage>
        <taxon>Bacteria</taxon>
        <taxon>Pseudomonadati</taxon>
        <taxon>Pseudomonadota</taxon>
        <taxon>Betaproteobacteria</taxon>
        <taxon>Burkholderiales</taxon>
        <taxon>Oxalobacteraceae</taxon>
        <taxon>Telluria group</taxon>
        <taxon>Massilia</taxon>
    </lineage>
</organism>
<proteinExistence type="predicted"/>
<dbReference type="EMBL" id="CP062941">
    <property type="protein sequence ID" value="QOL51901.1"/>
    <property type="molecule type" value="Genomic_DNA"/>
</dbReference>
<dbReference type="Gene3D" id="3.40.50.2000">
    <property type="entry name" value="Glycogen Phosphorylase B"/>
    <property type="match status" value="1"/>
</dbReference>
<dbReference type="InterPro" id="IPR028098">
    <property type="entry name" value="Glyco_trans_4-like_N"/>
</dbReference>
<dbReference type="Pfam" id="PF13579">
    <property type="entry name" value="Glyco_trans_4_4"/>
    <property type="match status" value="1"/>
</dbReference>
<gene>
    <name evidence="2" type="ORF">LPB04_06605</name>
</gene>
<dbReference type="AlphaFoldDB" id="A0A7L9UA23"/>
<evidence type="ECO:0000313" key="2">
    <source>
        <dbReference type="EMBL" id="QOL51901.1"/>
    </source>
</evidence>
<dbReference type="KEGG" id="mlir:LPB04_06605"/>
<keyword evidence="3" id="KW-1185">Reference proteome</keyword>
<dbReference type="GO" id="GO:0016757">
    <property type="term" value="F:glycosyltransferase activity"/>
    <property type="evidence" value="ECO:0007669"/>
    <property type="project" value="UniProtKB-ARBA"/>
</dbReference>